<dbReference type="Gene3D" id="3.20.20.100">
    <property type="entry name" value="NADP-dependent oxidoreductase domain"/>
    <property type="match status" value="1"/>
</dbReference>
<dbReference type="InterPro" id="IPR020471">
    <property type="entry name" value="AKR"/>
</dbReference>
<dbReference type="PANTHER" id="PTHR42686:SF1">
    <property type="entry name" value="GH17980P-RELATED"/>
    <property type="match status" value="1"/>
</dbReference>
<proteinExistence type="predicted"/>
<dbReference type="RefSeq" id="WP_123327043.1">
    <property type="nucleotide sequence ID" value="NZ_JBHRSX010000004.1"/>
</dbReference>
<accession>A0ABV7JVI4</accession>
<dbReference type="SUPFAM" id="SSF51430">
    <property type="entry name" value="NAD(P)-linked oxidoreductase"/>
    <property type="match status" value="1"/>
</dbReference>
<dbReference type="Proteomes" id="UP001595477">
    <property type="component" value="Unassembled WGS sequence"/>
</dbReference>
<keyword evidence="3" id="KW-1185">Reference proteome</keyword>
<evidence type="ECO:0000313" key="2">
    <source>
        <dbReference type="EMBL" id="MFC3200258.1"/>
    </source>
</evidence>
<comment type="caution">
    <text evidence="2">The sequence shown here is derived from an EMBL/GenBank/DDBJ whole genome shotgun (WGS) entry which is preliminary data.</text>
</comment>
<evidence type="ECO:0000313" key="3">
    <source>
        <dbReference type="Proteomes" id="UP001595477"/>
    </source>
</evidence>
<protein>
    <submittedName>
        <fullName evidence="2">Aldo/keto reductase</fullName>
    </submittedName>
</protein>
<organism evidence="2 3">
    <name type="scientific">Alteromonas oceani</name>
    <dbReference type="NCBI Taxonomy" id="2071609"/>
    <lineage>
        <taxon>Bacteria</taxon>
        <taxon>Pseudomonadati</taxon>
        <taxon>Pseudomonadota</taxon>
        <taxon>Gammaproteobacteria</taxon>
        <taxon>Alteromonadales</taxon>
        <taxon>Alteromonadaceae</taxon>
        <taxon>Alteromonas/Salinimonas group</taxon>
        <taxon>Alteromonas</taxon>
    </lineage>
</organism>
<reference evidence="3" key="1">
    <citation type="journal article" date="2019" name="Int. J. Syst. Evol. Microbiol.">
        <title>The Global Catalogue of Microorganisms (GCM) 10K type strain sequencing project: providing services to taxonomists for standard genome sequencing and annotation.</title>
        <authorList>
            <consortium name="The Broad Institute Genomics Platform"/>
            <consortium name="The Broad Institute Genome Sequencing Center for Infectious Disease"/>
            <person name="Wu L."/>
            <person name="Ma J."/>
        </authorList>
    </citation>
    <scope>NUCLEOTIDE SEQUENCE [LARGE SCALE GENOMIC DNA]</scope>
    <source>
        <strain evidence="3">KCTC 52449</strain>
    </source>
</reference>
<dbReference type="PANTHER" id="PTHR42686">
    <property type="entry name" value="GH17980P-RELATED"/>
    <property type="match status" value="1"/>
</dbReference>
<feature type="domain" description="NADP-dependent oxidoreductase" evidence="1">
    <location>
        <begin position="17"/>
        <end position="171"/>
    </location>
</feature>
<dbReference type="InterPro" id="IPR023210">
    <property type="entry name" value="NADP_OxRdtase_dom"/>
</dbReference>
<evidence type="ECO:0000259" key="1">
    <source>
        <dbReference type="Pfam" id="PF00248"/>
    </source>
</evidence>
<name>A0ABV7JVI4_9ALTE</name>
<dbReference type="Pfam" id="PF00248">
    <property type="entry name" value="Aldo_ket_red"/>
    <property type="match status" value="1"/>
</dbReference>
<gene>
    <name evidence="2" type="ORF">ACFOEW_00285</name>
</gene>
<sequence length="265" mass="29450">MKKVKIHNTNLNVSKFVFGTASLFNAGSSQTRFELIEEAVDNGFTHFDTAPYYGFGQAERDLGAVLQQHPNITVTTKVGIYSPGGEEQTPFSTFLRKAGGKVLTSLSKPSIDFSVLRAKASIEGSLRRLKRDKIDVFMLHEPSIELLETEEWLQWLESLKEEGKVGNYGIAVDEKQALTFLKVKSPLLEVIQIKDGLIDKNADVLTEFNRPFQFTYGYVSEALSKDLGKPVPEVLKNALDRNTTGAVLVSTTNKSRIKQYADLVG</sequence>
<dbReference type="InterPro" id="IPR036812">
    <property type="entry name" value="NAD(P)_OxRdtase_dom_sf"/>
</dbReference>
<dbReference type="EMBL" id="JBHRSX010000004">
    <property type="protein sequence ID" value="MFC3200258.1"/>
    <property type="molecule type" value="Genomic_DNA"/>
</dbReference>